<dbReference type="GO" id="GO:0004123">
    <property type="term" value="F:cystathionine gamma-lyase activity"/>
    <property type="evidence" value="ECO:0007669"/>
    <property type="project" value="TreeGrafter"/>
</dbReference>
<evidence type="ECO:0000313" key="5">
    <source>
        <dbReference type="EMBL" id="WDE04765.1"/>
    </source>
</evidence>
<dbReference type="Gene3D" id="3.90.1150.10">
    <property type="entry name" value="Aspartate Aminotransferase, domain 1"/>
    <property type="match status" value="1"/>
</dbReference>
<dbReference type="GO" id="GO:0030170">
    <property type="term" value="F:pyridoxal phosphate binding"/>
    <property type="evidence" value="ECO:0007669"/>
    <property type="project" value="InterPro"/>
</dbReference>
<dbReference type="PIRSF" id="PIRSF001434">
    <property type="entry name" value="CGS"/>
    <property type="match status" value="1"/>
</dbReference>
<dbReference type="RefSeq" id="WP_084723966.1">
    <property type="nucleotide sequence ID" value="NZ_CP059733.1"/>
</dbReference>
<dbReference type="Proteomes" id="UP000032352">
    <property type="component" value="Chromosome"/>
</dbReference>
<dbReference type="InterPro" id="IPR015421">
    <property type="entry name" value="PyrdxlP-dep_Trfase_major"/>
</dbReference>
<comment type="similarity">
    <text evidence="4">Belongs to the trans-sulfuration enzymes family.</text>
</comment>
<evidence type="ECO:0000313" key="6">
    <source>
        <dbReference type="Proteomes" id="UP000032352"/>
    </source>
</evidence>
<organism evidence="5 6">
    <name type="scientific">Thalassomonas viridans</name>
    <dbReference type="NCBI Taxonomy" id="137584"/>
    <lineage>
        <taxon>Bacteria</taxon>
        <taxon>Pseudomonadati</taxon>
        <taxon>Pseudomonadota</taxon>
        <taxon>Gammaproteobacteria</taxon>
        <taxon>Alteromonadales</taxon>
        <taxon>Colwelliaceae</taxon>
        <taxon>Thalassomonas</taxon>
    </lineage>
</organism>
<dbReference type="KEGG" id="tvd:SG34_026185"/>
<dbReference type="InterPro" id="IPR015422">
    <property type="entry name" value="PyrdxlP-dep_Trfase_small"/>
</dbReference>
<dbReference type="EMBL" id="CP059733">
    <property type="protein sequence ID" value="WDE04765.1"/>
    <property type="molecule type" value="Genomic_DNA"/>
</dbReference>
<dbReference type="InterPro" id="IPR000277">
    <property type="entry name" value="Cys/Met-Metab_PyrdxlP-dep_enz"/>
</dbReference>
<evidence type="ECO:0000256" key="1">
    <source>
        <dbReference type="ARBA" id="ARBA00001933"/>
    </source>
</evidence>
<evidence type="ECO:0000256" key="2">
    <source>
        <dbReference type="ARBA" id="ARBA00022898"/>
    </source>
</evidence>
<dbReference type="NCBIfam" id="TIGR02080">
    <property type="entry name" value="O_succ_thio_ly"/>
    <property type="match status" value="1"/>
</dbReference>
<dbReference type="PROSITE" id="PS00868">
    <property type="entry name" value="CYS_MET_METAB_PP"/>
    <property type="match status" value="1"/>
</dbReference>
<dbReference type="GO" id="GO:0005737">
    <property type="term" value="C:cytoplasm"/>
    <property type="evidence" value="ECO:0007669"/>
    <property type="project" value="TreeGrafter"/>
</dbReference>
<dbReference type="Gene3D" id="3.40.640.10">
    <property type="entry name" value="Type I PLP-dependent aspartate aminotransferase-like (Major domain)"/>
    <property type="match status" value="1"/>
</dbReference>
<comment type="cofactor">
    <cofactor evidence="1 4">
        <name>pyridoxal 5'-phosphate</name>
        <dbReference type="ChEBI" id="CHEBI:597326"/>
    </cofactor>
</comment>
<evidence type="ECO:0000256" key="3">
    <source>
        <dbReference type="PIRSR" id="PIRSR001434-2"/>
    </source>
</evidence>
<keyword evidence="5" id="KW-0808">Transferase</keyword>
<evidence type="ECO:0000256" key="4">
    <source>
        <dbReference type="RuleBase" id="RU362118"/>
    </source>
</evidence>
<dbReference type="GO" id="GO:0003962">
    <property type="term" value="F:cystathionine gamma-synthase activity"/>
    <property type="evidence" value="ECO:0007669"/>
    <property type="project" value="UniProtKB-EC"/>
</dbReference>
<dbReference type="InterPro" id="IPR015424">
    <property type="entry name" value="PyrdxlP-dep_Trfase"/>
</dbReference>
<reference evidence="5 6" key="1">
    <citation type="journal article" date="2015" name="Genome Announc.">
        <title>Draft Genome Sequences of Marine Isolates of Thalassomonas viridans and Thalassomonas actiniarum.</title>
        <authorList>
            <person name="Olonade I."/>
            <person name="van Zyl L.J."/>
            <person name="Trindade M."/>
        </authorList>
    </citation>
    <scope>NUCLEOTIDE SEQUENCE [LARGE SCALE GENOMIC DNA]</scope>
    <source>
        <strain evidence="5 6">XOM25</strain>
    </source>
</reference>
<dbReference type="FunFam" id="3.40.640.10:FF:000038">
    <property type="entry name" value="Cystathionine gamma-synthase"/>
    <property type="match status" value="1"/>
</dbReference>
<dbReference type="CDD" id="cd00614">
    <property type="entry name" value="CGS_like"/>
    <property type="match status" value="1"/>
</dbReference>
<dbReference type="Pfam" id="PF01053">
    <property type="entry name" value="Cys_Met_Meta_PP"/>
    <property type="match status" value="1"/>
</dbReference>
<keyword evidence="2 3" id="KW-0663">Pyridoxal phosphate</keyword>
<dbReference type="InterPro" id="IPR011821">
    <property type="entry name" value="O_succ_thio_ly"/>
</dbReference>
<dbReference type="FunFam" id="3.90.1150.10:FF:000008">
    <property type="entry name" value="Cystathionine gamma-synthase"/>
    <property type="match status" value="1"/>
</dbReference>
<protein>
    <submittedName>
        <fullName evidence="5">Cystathionine gamma-synthase</fullName>
        <ecNumber evidence="5">2.5.1.48</ecNumber>
    </submittedName>
</protein>
<dbReference type="EC" id="2.5.1.48" evidence="5"/>
<sequence length="437" mass="46619">MANNKEATIAVRAGINNDKHHGAVVAPIHLSSTYSLTGFNEKREFDYSRTGNPTRATFAEAVAELEQGAHGIVTSTGMSAVHLLCQLLAVDDLVVIPHDCYGGSYRLFSHLAKRGLFKLLVVDQNDSDALAQALAHKPKLVLIETPSNPLLRIVDIKAVTEASHKAGALVAVDNTFLSPVLQQPLVLGADIVFHSTTKYINGHSDVVGGVLVTREKELGEQLAWWANCIGITGSAFDSYLSLRGLKTLPIRMKQHQSNADAVARFLAGHPAIERVYYPGLTEHPGHDIARKQQKSFGAMLSFEVKGGVEAVKALFANLSLFTLAQSLGGVESLISHPSTMTHAGMDLEAQLVAGISQSLVRISVGIEDIDDIIGDLDAGLTASQSQLTGSDSGNTAAENTPASLDGNATLRVVADKDADKEAQTKTFNFNPALTSLW</sequence>
<keyword evidence="6" id="KW-1185">Reference proteome</keyword>
<name>A0AAE9Z187_9GAMM</name>
<gene>
    <name evidence="5" type="primary">metB</name>
    <name evidence="5" type="ORF">SG34_026185</name>
</gene>
<accession>A0AAE9Z187</accession>
<dbReference type="PANTHER" id="PTHR11808">
    <property type="entry name" value="TRANS-SULFURATION ENZYME FAMILY MEMBER"/>
    <property type="match status" value="1"/>
</dbReference>
<feature type="modified residue" description="N6-(pyridoxal phosphate)lysine" evidence="3">
    <location>
        <position position="198"/>
    </location>
</feature>
<dbReference type="GO" id="GO:0019343">
    <property type="term" value="P:cysteine biosynthetic process via cystathionine"/>
    <property type="evidence" value="ECO:0007669"/>
    <property type="project" value="TreeGrafter"/>
</dbReference>
<dbReference type="InterPro" id="IPR054542">
    <property type="entry name" value="Cys_met_metab_PP"/>
</dbReference>
<dbReference type="SUPFAM" id="SSF53383">
    <property type="entry name" value="PLP-dependent transferases"/>
    <property type="match status" value="1"/>
</dbReference>
<proteinExistence type="inferred from homology"/>
<dbReference type="GO" id="GO:0019346">
    <property type="term" value="P:transsulfuration"/>
    <property type="evidence" value="ECO:0007669"/>
    <property type="project" value="InterPro"/>
</dbReference>
<reference evidence="5 6" key="2">
    <citation type="journal article" date="2022" name="Mar. Drugs">
        <title>Bioassay-Guided Fractionation Leads to the Detection of Cholic Acid Generated by the Rare Thalassomonas sp.</title>
        <authorList>
            <person name="Pheiffer F."/>
            <person name="Schneider Y.K."/>
            <person name="Hansen E.H."/>
            <person name="Andersen J.H."/>
            <person name="Isaksson J."/>
            <person name="Busche T."/>
            <person name="R C."/>
            <person name="Kalinowski J."/>
            <person name="Zyl L.V."/>
            <person name="Trindade M."/>
        </authorList>
    </citation>
    <scope>NUCLEOTIDE SEQUENCE [LARGE SCALE GENOMIC DNA]</scope>
    <source>
        <strain evidence="5 6">XOM25</strain>
    </source>
</reference>
<dbReference type="PANTHER" id="PTHR11808:SF75">
    <property type="entry name" value="CYSTATHIONINE GAMMA-SYNTHASE"/>
    <property type="match status" value="1"/>
</dbReference>
<dbReference type="AlphaFoldDB" id="A0AAE9Z187"/>